<evidence type="ECO:0000313" key="1">
    <source>
        <dbReference type="EMBL" id="KAK9861733.1"/>
    </source>
</evidence>
<proteinExistence type="predicted"/>
<evidence type="ECO:0000313" key="2">
    <source>
        <dbReference type="Proteomes" id="UP001485043"/>
    </source>
</evidence>
<keyword evidence="2" id="KW-1185">Reference proteome</keyword>
<organism evidence="1 2">
    <name type="scientific">Apatococcus fuscideae</name>
    <dbReference type="NCBI Taxonomy" id="2026836"/>
    <lineage>
        <taxon>Eukaryota</taxon>
        <taxon>Viridiplantae</taxon>
        <taxon>Chlorophyta</taxon>
        <taxon>core chlorophytes</taxon>
        <taxon>Trebouxiophyceae</taxon>
        <taxon>Chlorellales</taxon>
        <taxon>Chlorellaceae</taxon>
        <taxon>Apatococcus</taxon>
    </lineage>
</organism>
<reference evidence="1 2" key="1">
    <citation type="journal article" date="2024" name="Nat. Commun.">
        <title>Phylogenomics reveals the evolutionary origins of lichenization in chlorophyte algae.</title>
        <authorList>
            <person name="Puginier C."/>
            <person name="Libourel C."/>
            <person name="Otte J."/>
            <person name="Skaloud P."/>
            <person name="Haon M."/>
            <person name="Grisel S."/>
            <person name="Petersen M."/>
            <person name="Berrin J.G."/>
            <person name="Delaux P.M."/>
            <person name="Dal Grande F."/>
            <person name="Keller J."/>
        </authorList>
    </citation>
    <scope>NUCLEOTIDE SEQUENCE [LARGE SCALE GENOMIC DNA]</scope>
    <source>
        <strain evidence="1 2">SAG 2523</strain>
    </source>
</reference>
<comment type="caution">
    <text evidence="1">The sequence shown here is derived from an EMBL/GenBank/DDBJ whole genome shotgun (WGS) entry which is preliminary data.</text>
</comment>
<accession>A0AAW1SZI0</accession>
<dbReference type="AlphaFoldDB" id="A0AAW1SZI0"/>
<gene>
    <name evidence="1" type="ORF">WJX84_002666</name>
</gene>
<dbReference type="Proteomes" id="UP001485043">
    <property type="component" value="Unassembled WGS sequence"/>
</dbReference>
<name>A0AAW1SZI0_9CHLO</name>
<dbReference type="EMBL" id="JALJOV010000709">
    <property type="protein sequence ID" value="KAK9861733.1"/>
    <property type="molecule type" value="Genomic_DNA"/>
</dbReference>
<protein>
    <submittedName>
        <fullName evidence="1">Uncharacterized protein</fullName>
    </submittedName>
</protein>
<sequence length="107" mass="11596">MQFGILSIGQGPRRIHKRRLLLGANIIRHLNSQGVPNMIRFVASGSHPQPYLCTAPRGRMLNRSDKGEGTPQEPPDALDHLWMALSAQLLPPNGTATGGARFATHPG</sequence>